<dbReference type="InParanoid" id="A0A5J5EWK3"/>
<evidence type="ECO:0000313" key="4">
    <source>
        <dbReference type="Proteomes" id="UP000326924"/>
    </source>
</evidence>
<keyword evidence="2" id="KW-1133">Transmembrane helix</keyword>
<reference evidence="3 4" key="1">
    <citation type="submission" date="2019-09" db="EMBL/GenBank/DDBJ databases">
        <title>Draft genome of the ectomycorrhizal ascomycete Sphaerosporella brunnea.</title>
        <authorList>
            <consortium name="DOE Joint Genome Institute"/>
            <person name="Benucci G.M."/>
            <person name="Marozzi G."/>
            <person name="Antonielli L."/>
            <person name="Sanchez S."/>
            <person name="Marco P."/>
            <person name="Wang X."/>
            <person name="Falini L.B."/>
            <person name="Barry K."/>
            <person name="Haridas S."/>
            <person name="Lipzen A."/>
            <person name="Labutti K."/>
            <person name="Grigoriev I.V."/>
            <person name="Murat C."/>
            <person name="Martin F."/>
            <person name="Albertini E."/>
            <person name="Donnini D."/>
            <person name="Bonito G."/>
        </authorList>
    </citation>
    <scope>NUCLEOTIDE SEQUENCE [LARGE SCALE GENOMIC DNA]</scope>
    <source>
        <strain evidence="3 4">Sb_GMNB300</strain>
    </source>
</reference>
<comment type="caution">
    <text evidence="3">The sequence shown here is derived from an EMBL/GenBank/DDBJ whole genome shotgun (WGS) entry which is preliminary data.</text>
</comment>
<keyword evidence="2" id="KW-0472">Membrane</keyword>
<keyword evidence="1" id="KW-0175">Coiled coil</keyword>
<organism evidence="3 4">
    <name type="scientific">Sphaerosporella brunnea</name>
    <dbReference type="NCBI Taxonomy" id="1250544"/>
    <lineage>
        <taxon>Eukaryota</taxon>
        <taxon>Fungi</taxon>
        <taxon>Dikarya</taxon>
        <taxon>Ascomycota</taxon>
        <taxon>Pezizomycotina</taxon>
        <taxon>Pezizomycetes</taxon>
        <taxon>Pezizales</taxon>
        <taxon>Pyronemataceae</taxon>
        <taxon>Sphaerosporella</taxon>
    </lineage>
</organism>
<dbReference type="OrthoDB" id="5337824at2759"/>
<dbReference type="AlphaFoldDB" id="A0A5J5EWK3"/>
<accession>A0A5J5EWK3</accession>
<evidence type="ECO:0000256" key="1">
    <source>
        <dbReference type="SAM" id="Coils"/>
    </source>
</evidence>
<dbReference type="EMBL" id="VXIS01000098">
    <property type="protein sequence ID" value="KAA8905577.1"/>
    <property type="molecule type" value="Genomic_DNA"/>
</dbReference>
<protein>
    <submittedName>
        <fullName evidence="3">Uncharacterized protein</fullName>
    </submittedName>
</protein>
<keyword evidence="2" id="KW-0812">Transmembrane</keyword>
<evidence type="ECO:0000313" key="3">
    <source>
        <dbReference type="EMBL" id="KAA8905577.1"/>
    </source>
</evidence>
<keyword evidence="4" id="KW-1185">Reference proteome</keyword>
<sequence>MPQLFLFPLWVSGDQAIFGLHDFLAPQFHVALGWIASDLSRHVFTLKAYTIAPVLAWLFGVLETVRPVAQTIAVFFEHHHHQQRSTPLLLARPFNDAVSFARATALTTLDSFVPQAGALRSENIAAACPNPGKLAAHVWGTAANLSLLYLLARFLLLVGSTAFVQNNLIHPLRELSPRAVLPSVTTYRKLCRLLRIIQKTPHTLLETLAFPFFVLHQIGFSNLPPLKQGESLIFRRTAITALVPLWCCALTAAMVVFTFSSVTEFLGRTVMGMFRRQPKSPEWHQLDVERGMWQQPQSATSTDDMTRVMPGAWGSSKVWEDLRRDQGALQQERINFDAEKAAFKAEAQKQLEEKRAFELEKQRLREERLALQQQQQKFQAEVAASAEAKKEVETIIKLFVEKSKRSNELIGNLKSRVEMLPVINGNMMGNPTPPASPKIEKGYRSEKVELASPYAQGKRKARIQAKATAIAV</sequence>
<proteinExistence type="predicted"/>
<feature type="coiled-coil region" evidence="1">
    <location>
        <begin position="340"/>
        <end position="381"/>
    </location>
</feature>
<name>A0A5J5EWK3_9PEZI</name>
<dbReference type="Proteomes" id="UP000326924">
    <property type="component" value="Unassembled WGS sequence"/>
</dbReference>
<evidence type="ECO:0000256" key="2">
    <source>
        <dbReference type="SAM" id="Phobius"/>
    </source>
</evidence>
<gene>
    <name evidence="3" type="ORF">FN846DRAFT_745094</name>
</gene>
<feature type="transmembrane region" description="Helical" evidence="2">
    <location>
        <begin position="243"/>
        <end position="266"/>
    </location>
</feature>